<dbReference type="Proteomes" id="UP001632038">
    <property type="component" value="Unassembled WGS sequence"/>
</dbReference>
<evidence type="ECO:0000313" key="13">
    <source>
        <dbReference type="Proteomes" id="UP001632038"/>
    </source>
</evidence>
<dbReference type="PANTHER" id="PTHR32438">
    <property type="entry name" value="4-ALPHA-GLUCANOTRANSFERASE DPE1, CHLOROPLASTIC/AMYLOPLASTIC"/>
    <property type="match status" value="1"/>
</dbReference>
<protein>
    <recommendedName>
        <fullName evidence="4 11">4-alpha-glucanotransferase</fullName>
        <ecNumber evidence="4 11">2.4.1.25</ecNumber>
    </recommendedName>
    <alternativeName>
        <fullName evidence="9 11">Amylomaltase</fullName>
    </alternativeName>
    <alternativeName>
        <fullName evidence="10 11">Disproportionating enzyme</fullName>
    </alternativeName>
</protein>
<evidence type="ECO:0000256" key="6">
    <source>
        <dbReference type="ARBA" id="ARBA00022679"/>
    </source>
</evidence>
<dbReference type="PANTHER" id="PTHR32438:SF5">
    <property type="entry name" value="4-ALPHA-GLUCANOTRANSFERASE DPE1, CHLOROPLASTIC_AMYLOPLASTIC"/>
    <property type="match status" value="1"/>
</dbReference>
<name>A0ABD3B849_9LAMI</name>
<comment type="subcellular location">
    <subcellularLocation>
        <location evidence="2">Plastid</location>
        <location evidence="2">Amyloplast</location>
    </subcellularLocation>
</comment>
<dbReference type="AlphaFoldDB" id="A0ABD3B849"/>
<evidence type="ECO:0000256" key="1">
    <source>
        <dbReference type="ARBA" id="ARBA00000439"/>
    </source>
</evidence>
<reference evidence="13" key="1">
    <citation type="journal article" date="2024" name="IScience">
        <title>Strigolactones Initiate the Formation of Haustorium-like Structures in Castilleja.</title>
        <authorList>
            <person name="Buerger M."/>
            <person name="Peterson D."/>
            <person name="Chory J."/>
        </authorList>
    </citation>
    <scope>NUCLEOTIDE SEQUENCE [LARGE SCALE GENOMIC DNA]</scope>
</reference>
<evidence type="ECO:0000256" key="7">
    <source>
        <dbReference type="ARBA" id="ARBA00023234"/>
    </source>
</evidence>
<evidence type="ECO:0000313" key="12">
    <source>
        <dbReference type="EMBL" id="KAL3613447.1"/>
    </source>
</evidence>
<gene>
    <name evidence="12" type="primary">DPE1</name>
    <name evidence="12" type="ORF">CASFOL_042710</name>
</gene>
<keyword evidence="13" id="KW-1185">Reference proteome</keyword>
<proteinExistence type="inferred from homology"/>
<dbReference type="InterPro" id="IPR017853">
    <property type="entry name" value="GH"/>
</dbReference>
<evidence type="ECO:0000256" key="4">
    <source>
        <dbReference type="ARBA" id="ARBA00012560"/>
    </source>
</evidence>
<dbReference type="EMBL" id="JAVIJP010000129">
    <property type="protein sequence ID" value="KAL3613447.1"/>
    <property type="molecule type" value="Genomic_DNA"/>
</dbReference>
<keyword evidence="6 11" id="KW-0808">Transferase</keyword>
<sequence length="560" mass="62735">MAICSSPSVFLAALSSSPSKLDPSNPNRIGVHLKNGGRLSVGEDLPLDYESWHPKREPKNRRRAGILLHPTSFPGPYGIGDLGPQAYQFIDWLHDAGCSLWQVLPLVPPGRRAGEEGSPYSGQDANCGNTLLISLEELVKDGLLFEEELPKPLDMERVNYSAVADVKDSLIAEAAKRLVLSEGVLKDQLQEFRKDPNITGWLEDASYFAAIDDTLNTSSWYEWPEPLKNRHLSALEEIYQSRKEFLDIFIAQQFLFQRQWQKIRDYAQMKGISIMGDMPIYVGYHSADVWANKKHFLLNSSGFPLLVSGVPPDAFSETGQLWNSPLYDWKVMEGDGFSWWIRRLRRAQNLFGEFRIDHFRGFAGFWAVPSEAKVATVGRWKVGPGKSLFDAIFGSVGEINIIAEDLGVITEDVVQLRKSIGAPGMAVLQFGFGNDAENPHLPHNHEMNQVVYTGTHDNDTIRGWWDVLPQEEKSNVIKYLGGTVEEDISWGLIQAALSSVAQTTIIPMQDILGLGSSARMNVPATQCGNWSWRIPKSKTFDVLTPEAKKLRDMLVMYGRL</sequence>
<comment type="catalytic activity">
    <reaction evidence="1 11">
        <text>Transfers a segment of a (1-&gt;4)-alpha-D-glucan to a new position in an acceptor, which may be glucose or a (1-&gt;4)-alpha-D-glucan.</text>
        <dbReference type="EC" id="2.4.1.25"/>
    </reaction>
</comment>
<dbReference type="SUPFAM" id="SSF51445">
    <property type="entry name" value="(Trans)glycosidases"/>
    <property type="match status" value="1"/>
</dbReference>
<evidence type="ECO:0000256" key="3">
    <source>
        <dbReference type="ARBA" id="ARBA00005684"/>
    </source>
</evidence>
<keyword evidence="5 11" id="KW-0328">Glycosyltransferase</keyword>
<evidence type="ECO:0000256" key="11">
    <source>
        <dbReference type="RuleBase" id="RU361207"/>
    </source>
</evidence>
<evidence type="ECO:0000256" key="8">
    <source>
        <dbReference type="ARBA" id="ARBA00023277"/>
    </source>
</evidence>
<comment type="similarity">
    <text evidence="3 11">Belongs to the disproportionating enzyme family.</text>
</comment>
<dbReference type="Pfam" id="PF02446">
    <property type="entry name" value="Glyco_hydro_77"/>
    <property type="match status" value="1"/>
</dbReference>
<evidence type="ECO:0000256" key="9">
    <source>
        <dbReference type="ARBA" id="ARBA00031423"/>
    </source>
</evidence>
<organism evidence="12 13">
    <name type="scientific">Castilleja foliolosa</name>
    <dbReference type="NCBI Taxonomy" id="1961234"/>
    <lineage>
        <taxon>Eukaryota</taxon>
        <taxon>Viridiplantae</taxon>
        <taxon>Streptophyta</taxon>
        <taxon>Embryophyta</taxon>
        <taxon>Tracheophyta</taxon>
        <taxon>Spermatophyta</taxon>
        <taxon>Magnoliopsida</taxon>
        <taxon>eudicotyledons</taxon>
        <taxon>Gunneridae</taxon>
        <taxon>Pentapetalae</taxon>
        <taxon>asterids</taxon>
        <taxon>lamiids</taxon>
        <taxon>Lamiales</taxon>
        <taxon>Orobanchaceae</taxon>
        <taxon>Pedicularideae</taxon>
        <taxon>Castillejinae</taxon>
        <taxon>Castilleja</taxon>
    </lineage>
</organism>
<dbReference type="GO" id="GO:0004134">
    <property type="term" value="F:4-alpha-glucanotransferase activity"/>
    <property type="evidence" value="ECO:0007669"/>
    <property type="project" value="UniProtKB-EC"/>
</dbReference>
<evidence type="ECO:0000256" key="10">
    <source>
        <dbReference type="ARBA" id="ARBA00031501"/>
    </source>
</evidence>
<keyword evidence="8 11" id="KW-0119">Carbohydrate metabolism</keyword>
<dbReference type="EC" id="2.4.1.25" evidence="4 11"/>
<keyword evidence="7" id="KW-0934">Plastid</keyword>
<dbReference type="NCBIfam" id="TIGR00217">
    <property type="entry name" value="malQ"/>
    <property type="match status" value="1"/>
</dbReference>
<dbReference type="GO" id="GO:0009501">
    <property type="term" value="C:amyloplast"/>
    <property type="evidence" value="ECO:0007669"/>
    <property type="project" value="UniProtKB-SubCell"/>
</dbReference>
<evidence type="ECO:0000256" key="5">
    <source>
        <dbReference type="ARBA" id="ARBA00022676"/>
    </source>
</evidence>
<dbReference type="NCBIfam" id="NF011080">
    <property type="entry name" value="PRK14508.1-3"/>
    <property type="match status" value="1"/>
</dbReference>
<keyword evidence="7" id="KW-0035">Amyloplast</keyword>
<comment type="caution">
    <text evidence="12">The sequence shown here is derived from an EMBL/GenBank/DDBJ whole genome shotgun (WGS) entry which is preliminary data.</text>
</comment>
<dbReference type="FunFam" id="3.20.20.80:FF:000193">
    <property type="entry name" value="4-alpha-glucanotransferase, chloroplastic/amyloplastic"/>
    <property type="match status" value="1"/>
</dbReference>
<dbReference type="Gene3D" id="3.20.20.80">
    <property type="entry name" value="Glycosidases"/>
    <property type="match status" value="1"/>
</dbReference>
<evidence type="ECO:0000256" key="2">
    <source>
        <dbReference type="ARBA" id="ARBA00004602"/>
    </source>
</evidence>
<dbReference type="InterPro" id="IPR003385">
    <property type="entry name" value="Glyco_hydro_77"/>
</dbReference>
<accession>A0ABD3B849</accession>